<feature type="domain" description="N-acetyltransferase" evidence="3">
    <location>
        <begin position="1"/>
        <end position="81"/>
    </location>
</feature>
<dbReference type="EMBL" id="BMMZ01000004">
    <property type="protein sequence ID" value="GGL62725.1"/>
    <property type="molecule type" value="Genomic_DNA"/>
</dbReference>
<reference evidence="4" key="2">
    <citation type="submission" date="2020-09" db="EMBL/GenBank/DDBJ databases">
        <authorList>
            <person name="Sun Q."/>
            <person name="Zhou Y."/>
        </authorList>
    </citation>
    <scope>NUCLEOTIDE SEQUENCE</scope>
    <source>
        <strain evidence="4">CGMCC 4.7306</strain>
    </source>
</reference>
<accession>A0A917S8G2</accession>
<dbReference type="Pfam" id="PF13508">
    <property type="entry name" value="Acetyltransf_7"/>
    <property type="match status" value="1"/>
</dbReference>
<dbReference type="CDD" id="cd04301">
    <property type="entry name" value="NAT_SF"/>
    <property type="match status" value="1"/>
</dbReference>
<dbReference type="InterPro" id="IPR050832">
    <property type="entry name" value="Bact_Acetyltransf"/>
</dbReference>
<evidence type="ECO:0000313" key="5">
    <source>
        <dbReference type="Proteomes" id="UP000613840"/>
    </source>
</evidence>
<dbReference type="InterPro" id="IPR016181">
    <property type="entry name" value="Acyl_CoA_acyltransferase"/>
</dbReference>
<dbReference type="Proteomes" id="UP000613840">
    <property type="component" value="Unassembled WGS sequence"/>
</dbReference>
<evidence type="ECO:0000256" key="2">
    <source>
        <dbReference type="ARBA" id="ARBA00023315"/>
    </source>
</evidence>
<protein>
    <recommendedName>
        <fullName evidence="3">N-acetyltransferase domain-containing protein</fullName>
    </recommendedName>
</protein>
<evidence type="ECO:0000256" key="1">
    <source>
        <dbReference type="ARBA" id="ARBA00022679"/>
    </source>
</evidence>
<dbReference type="InterPro" id="IPR000182">
    <property type="entry name" value="GNAT_dom"/>
</dbReference>
<dbReference type="Gene3D" id="3.40.630.30">
    <property type="match status" value="1"/>
</dbReference>
<name>A0A917S8G2_9ACTN</name>
<evidence type="ECO:0000259" key="3">
    <source>
        <dbReference type="PROSITE" id="PS51186"/>
    </source>
</evidence>
<organism evidence="4 5">
    <name type="scientific">Microlunatus endophyticus</name>
    <dbReference type="NCBI Taxonomy" id="1716077"/>
    <lineage>
        <taxon>Bacteria</taxon>
        <taxon>Bacillati</taxon>
        <taxon>Actinomycetota</taxon>
        <taxon>Actinomycetes</taxon>
        <taxon>Propionibacteriales</taxon>
        <taxon>Propionibacteriaceae</taxon>
        <taxon>Microlunatus</taxon>
    </lineage>
</organism>
<gene>
    <name evidence="4" type="ORF">GCM10011575_21550</name>
</gene>
<proteinExistence type="predicted"/>
<dbReference type="GO" id="GO:0016747">
    <property type="term" value="F:acyltransferase activity, transferring groups other than amino-acyl groups"/>
    <property type="evidence" value="ECO:0007669"/>
    <property type="project" value="InterPro"/>
</dbReference>
<evidence type="ECO:0000313" key="4">
    <source>
        <dbReference type="EMBL" id="GGL62725.1"/>
    </source>
</evidence>
<dbReference type="AlphaFoldDB" id="A0A917S8G2"/>
<keyword evidence="2" id="KW-0012">Acyltransferase</keyword>
<reference evidence="4" key="1">
    <citation type="journal article" date="2014" name="Int. J. Syst. Evol. Microbiol.">
        <title>Complete genome sequence of Corynebacterium casei LMG S-19264T (=DSM 44701T), isolated from a smear-ripened cheese.</title>
        <authorList>
            <consortium name="US DOE Joint Genome Institute (JGI-PGF)"/>
            <person name="Walter F."/>
            <person name="Albersmeier A."/>
            <person name="Kalinowski J."/>
            <person name="Ruckert C."/>
        </authorList>
    </citation>
    <scope>NUCLEOTIDE SEQUENCE</scope>
    <source>
        <strain evidence="4">CGMCC 4.7306</strain>
    </source>
</reference>
<dbReference type="PANTHER" id="PTHR43877">
    <property type="entry name" value="AMINOALKYLPHOSPHONATE N-ACETYLTRANSFERASE-RELATED-RELATED"/>
    <property type="match status" value="1"/>
</dbReference>
<keyword evidence="5" id="KW-1185">Reference proteome</keyword>
<comment type="caution">
    <text evidence="4">The sequence shown here is derived from an EMBL/GenBank/DDBJ whole genome shotgun (WGS) entry which is preliminary data.</text>
</comment>
<dbReference type="PROSITE" id="PS51186">
    <property type="entry name" value="GNAT"/>
    <property type="match status" value="1"/>
</dbReference>
<sequence>MGWNITAQTSGRLEMVAVHPDARRRGVARALCQSVIARLKERGVVVVHIGTGGDTFHAPARVLYESLGFIGHPTVDYARAL</sequence>
<dbReference type="SUPFAM" id="SSF55729">
    <property type="entry name" value="Acyl-CoA N-acyltransferases (Nat)"/>
    <property type="match status" value="1"/>
</dbReference>
<keyword evidence="1" id="KW-0808">Transferase</keyword>